<dbReference type="AlphaFoldDB" id="A0A841RGK9"/>
<sequence>MNESELLAHFLEDLWAKGFKLTDEEVSFIYFCQKYTNASASHAMFALSQTLRLQMAFDRGFYISLLELFVKANVQSNREVVSILKQNGLLSD</sequence>
<keyword evidence="2" id="KW-1185">Reference proteome</keyword>
<dbReference type="Pfam" id="PF19618">
    <property type="entry name" value="DUF6123"/>
    <property type="match status" value="1"/>
</dbReference>
<accession>A0A841RGK9</accession>
<gene>
    <name evidence="1" type="ORF">GGQ92_000376</name>
</gene>
<dbReference type="RefSeq" id="WP_184243992.1">
    <property type="nucleotide sequence ID" value="NZ_BAAACU010000022.1"/>
</dbReference>
<proteinExistence type="predicted"/>
<dbReference type="EMBL" id="JACHON010000001">
    <property type="protein sequence ID" value="MBB6511609.1"/>
    <property type="molecule type" value="Genomic_DNA"/>
</dbReference>
<dbReference type="InterPro" id="IPR046126">
    <property type="entry name" value="DUF6123"/>
</dbReference>
<comment type="caution">
    <text evidence="1">The sequence shown here is derived from an EMBL/GenBank/DDBJ whole genome shotgun (WGS) entry which is preliminary data.</text>
</comment>
<organism evidence="1 2">
    <name type="scientific">Gracilibacillus halotolerans</name>
    <dbReference type="NCBI Taxonomy" id="74386"/>
    <lineage>
        <taxon>Bacteria</taxon>
        <taxon>Bacillati</taxon>
        <taxon>Bacillota</taxon>
        <taxon>Bacilli</taxon>
        <taxon>Bacillales</taxon>
        <taxon>Bacillaceae</taxon>
        <taxon>Gracilibacillus</taxon>
    </lineage>
</organism>
<evidence type="ECO:0000313" key="2">
    <source>
        <dbReference type="Proteomes" id="UP000572212"/>
    </source>
</evidence>
<reference evidence="1 2" key="1">
    <citation type="submission" date="2020-08" db="EMBL/GenBank/DDBJ databases">
        <title>Genomic Encyclopedia of Type Strains, Phase IV (KMG-IV): sequencing the most valuable type-strain genomes for metagenomic binning, comparative biology and taxonomic classification.</title>
        <authorList>
            <person name="Goeker M."/>
        </authorList>
    </citation>
    <scope>NUCLEOTIDE SEQUENCE [LARGE SCALE GENOMIC DNA]</scope>
    <source>
        <strain evidence="1 2">DSM 11805</strain>
    </source>
</reference>
<name>A0A841RGK9_9BACI</name>
<evidence type="ECO:0000313" key="1">
    <source>
        <dbReference type="EMBL" id="MBB6511609.1"/>
    </source>
</evidence>
<protein>
    <submittedName>
        <fullName evidence="1">Uncharacterized protein</fullName>
    </submittedName>
</protein>
<dbReference type="Proteomes" id="UP000572212">
    <property type="component" value="Unassembled WGS sequence"/>
</dbReference>